<evidence type="ECO:0000313" key="9">
    <source>
        <dbReference type="EMBL" id="CAK0825431.1"/>
    </source>
</evidence>
<dbReference type="Proteomes" id="UP001189429">
    <property type="component" value="Unassembled WGS sequence"/>
</dbReference>
<dbReference type="PANTHER" id="PTHR16023">
    <property type="entry name" value="TAX1 BINDING PROTEIN-RELATED"/>
    <property type="match status" value="1"/>
</dbReference>
<dbReference type="SUPFAM" id="SSF48371">
    <property type="entry name" value="ARM repeat"/>
    <property type="match status" value="1"/>
</dbReference>
<comment type="caution">
    <text evidence="9">The sequence shown here is derived from an EMBL/GenBank/DDBJ whole genome shotgun (WGS) entry which is preliminary data.</text>
</comment>
<feature type="region of interest" description="Disordered" evidence="7">
    <location>
        <begin position="513"/>
        <end position="537"/>
    </location>
</feature>
<keyword evidence="4" id="KW-0472">Membrane</keyword>
<feature type="region of interest" description="Disordered" evidence="7">
    <location>
        <begin position="1"/>
        <end position="29"/>
    </location>
</feature>
<dbReference type="PROSITE" id="PS50077">
    <property type="entry name" value="HEAT_REPEAT"/>
    <property type="match status" value="1"/>
</dbReference>
<feature type="region of interest" description="Disordered" evidence="7">
    <location>
        <begin position="562"/>
        <end position="637"/>
    </location>
</feature>
<dbReference type="PANTHER" id="PTHR16023:SF0">
    <property type="entry name" value="PROTEIN VAC14 HOMOLOG"/>
    <property type="match status" value="1"/>
</dbReference>
<evidence type="ECO:0000256" key="6">
    <source>
        <dbReference type="SAM" id="Coils"/>
    </source>
</evidence>
<comment type="similarity">
    <text evidence="2">Belongs to the VAC14 family.</text>
</comment>
<evidence type="ECO:0000256" key="2">
    <source>
        <dbReference type="ARBA" id="ARBA00010225"/>
    </source>
</evidence>
<dbReference type="InterPro" id="IPR016024">
    <property type="entry name" value="ARM-type_fold"/>
</dbReference>
<evidence type="ECO:0000259" key="8">
    <source>
        <dbReference type="Pfam" id="PF11916"/>
    </source>
</evidence>
<proteinExistence type="inferred from homology"/>
<evidence type="ECO:0000256" key="4">
    <source>
        <dbReference type="ARBA" id="ARBA00023136"/>
    </source>
</evidence>
<feature type="compositionally biased region" description="Acidic residues" evidence="7">
    <location>
        <begin position="513"/>
        <end position="523"/>
    </location>
</feature>
<dbReference type="InterPro" id="IPR026825">
    <property type="entry name" value="Vac14"/>
</dbReference>
<keyword evidence="10" id="KW-1185">Reference proteome</keyword>
<dbReference type="Pfam" id="PF11916">
    <property type="entry name" value="Vac14_Fig4_bd"/>
    <property type="match status" value="1"/>
</dbReference>
<protein>
    <recommendedName>
        <fullName evidence="8">Vacuolar protein 14 C-terminal Fig4-binding domain-containing protein</fullName>
    </recommendedName>
</protein>
<dbReference type="InterPro" id="IPR021133">
    <property type="entry name" value="HEAT_type_2"/>
</dbReference>
<keyword evidence="6" id="KW-0175">Coiled coil</keyword>
<sequence>MDDRHALSAIRSGLADRSAERRKQAQEQLERHVRDLAQELDAAAPGAPRDARDGAVEATLRTLRDEFCASPFPEKRKTGLRCLAAAAVALGPRHARAWTETLVPVVLTRFSDEDPGVRYGACESFYNIAKVVRGAILVREGAEASALGYLRDTFDGLCRLYCDVDANVKDGAQCLDRLVRDIVTECRDFNYPEFIPLLTTRIRVLNPSVRQLVLGWMLLLDSVPQVDMIEYLPQYLEGLFGILTSDNREIRNTAEGCLTELLAEIKSRTSDDTSEPRARAIRHRGAQRAIAQAAPTIAKCCRGGGERRQEDNYMRLRALHWLLELVRMQTSLEQEPGAPADPAPAAEDAQRPLHAREPHGARPAGVFHFGHARAFSAGLLAEPPPGGATSPALPPGGDDAGGGLSALLPVLLSGALHCLDDAEDEIRDEAEQANTALRAAASCLERRLPVEAVADAVLGAMRRGEGGQERSPAVLLKCFSWAQLLLRQAPGRVLQPAVRDRLLEAALAVLGCPEEEEEEEAKEDAERRAAKEAAEGAAGERVAAVALQLIASLVAPSAQPQASEGQLHMTPLPSVASDDDVACATQPEARLSPEQHHLGAAPDGCPGEGGSEQQRRPSGDGDFAGGGGGAAAEAAASAREAAGEGPAASLFARMCHRLFALMKEDRRVLGSRGALIVRQLCEGVSADRFYAIAARAVVAEQDPEFAQQLVRVLNRVLLTSRETRALRARLRDAAAAAPRPSALQLQGGGEPGQQAPVLPLELLRSWRCCQACALGLCLWLHWFELAAEVTAGLARSGLAPCLAAQLAELAGLLESPVFVRVRLELLDTRRHPALLRAVLGLVSLLPQEKTLRRRLDLVTTGILLDRLGPGGGGPPAPARVPGAAVAARLAEFEEVVELHRWRDCTM</sequence>
<name>A0ABN9S1A2_9DINO</name>
<comment type="subcellular location">
    <subcellularLocation>
        <location evidence="1">Endomembrane system</location>
    </subcellularLocation>
</comment>
<feature type="region of interest" description="Disordered" evidence="7">
    <location>
        <begin position="333"/>
        <end position="364"/>
    </location>
</feature>
<evidence type="ECO:0000256" key="5">
    <source>
        <dbReference type="PROSITE-ProRule" id="PRU00103"/>
    </source>
</evidence>
<evidence type="ECO:0000256" key="1">
    <source>
        <dbReference type="ARBA" id="ARBA00004308"/>
    </source>
</evidence>
<evidence type="ECO:0000313" key="10">
    <source>
        <dbReference type="Proteomes" id="UP001189429"/>
    </source>
</evidence>
<feature type="compositionally biased region" description="Basic and acidic residues" evidence="7">
    <location>
        <begin position="348"/>
        <end position="360"/>
    </location>
</feature>
<feature type="compositionally biased region" description="Basic and acidic residues" evidence="7">
    <location>
        <begin position="524"/>
        <end position="534"/>
    </location>
</feature>
<dbReference type="EMBL" id="CAUYUJ010008940">
    <property type="protein sequence ID" value="CAK0825431.1"/>
    <property type="molecule type" value="Genomic_DNA"/>
</dbReference>
<feature type="compositionally biased region" description="Low complexity" evidence="7">
    <location>
        <begin position="335"/>
        <end position="347"/>
    </location>
</feature>
<feature type="compositionally biased region" description="Basic and acidic residues" evidence="7">
    <location>
        <begin position="17"/>
        <end position="29"/>
    </location>
</feature>
<dbReference type="Pfam" id="PF12755">
    <property type="entry name" value="Vac14_Fab1_bd"/>
    <property type="match status" value="1"/>
</dbReference>
<accession>A0ABN9S1A2</accession>
<evidence type="ECO:0000256" key="3">
    <source>
        <dbReference type="ARBA" id="ARBA00022737"/>
    </source>
</evidence>
<dbReference type="Gene3D" id="1.25.10.10">
    <property type="entry name" value="Leucine-rich Repeat Variant"/>
    <property type="match status" value="2"/>
</dbReference>
<organism evidence="9 10">
    <name type="scientific">Prorocentrum cordatum</name>
    <dbReference type="NCBI Taxonomy" id="2364126"/>
    <lineage>
        <taxon>Eukaryota</taxon>
        <taxon>Sar</taxon>
        <taxon>Alveolata</taxon>
        <taxon>Dinophyceae</taxon>
        <taxon>Prorocentrales</taxon>
        <taxon>Prorocentraceae</taxon>
        <taxon>Prorocentrum</taxon>
    </lineage>
</organism>
<reference evidence="9" key="1">
    <citation type="submission" date="2023-10" db="EMBL/GenBank/DDBJ databases">
        <authorList>
            <person name="Chen Y."/>
            <person name="Shah S."/>
            <person name="Dougan E. K."/>
            <person name="Thang M."/>
            <person name="Chan C."/>
        </authorList>
    </citation>
    <scope>NUCLEOTIDE SEQUENCE [LARGE SCALE GENOMIC DNA]</scope>
</reference>
<feature type="domain" description="Vacuolar protein 14 C-terminal Fig4-binding" evidence="8">
    <location>
        <begin position="667"/>
        <end position="857"/>
    </location>
</feature>
<feature type="repeat" description="HEAT" evidence="5">
    <location>
        <begin position="102"/>
        <end position="140"/>
    </location>
</feature>
<feature type="coiled-coil region" evidence="6">
    <location>
        <begin position="419"/>
        <end position="447"/>
    </location>
</feature>
<evidence type="ECO:0000256" key="7">
    <source>
        <dbReference type="SAM" id="MobiDB-lite"/>
    </source>
</evidence>
<keyword evidence="3" id="KW-0677">Repeat</keyword>
<feature type="region of interest" description="Disordered" evidence="7">
    <location>
        <begin position="378"/>
        <end position="400"/>
    </location>
</feature>
<gene>
    <name evidence="9" type="ORF">PCOR1329_LOCUS25560</name>
</gene>
<dbReference type="InterPro" id="IPR011989">
    <property type="entry name" value="ARM-like"/>
</dbReference>
<dbReference type="InterPro" id="IPR021841">
    <property type="entry name" value="VAC14_Fig4p-bd"/>
</dbReference>